<comment type="caution">
    <text evidence="2">The sequence shown here is derived from an EMBL/GenBank/DDBJ whole genome shotgun (WGS) entry which is preliminary data.</text>
</comment>
<feature type="transmembrane region" description="Helical" evidence="1">
    <location>
        <begin position="20"/>
        <end position="37"/>
    </location>
</feature>
<evidence type="ECO:0000313" key="3">
    <source>
        <dbReference type="Proteomes" id="UP000026941"/>
    </source>
</evidence>
<protein>
    <submittedName>
        <fullName evidence="2">Uncharacterized protein</fullName>
    </submittedName>
</protein>
<dbReference type="EMBL" id="BAYX01000011">
    <property type="protein sequence ID" value="GAJ95186.1"/>
    <property type="molecule type" value="Genomic_DNA"/>
</dbReference>
<reference evidence="2 3" key="1">
    <citation type="submission" date="2014-05" db="EMBL/GenBank/DDBJ databases">
        <title>Whole genome shotgun sequence of Rhizobium rhizogenes NBRC 13257.</title>
        <authorList>
            <person name="Katano-Makiyama Y."/>
            <person name="Hosoyama A."/>
            <person name="Hashimoto M."/>
            <person name="Hosoyama Y."/>
            <person name="Noguchi M."/>
            <person name="Tsuchikane K."/>
            <person name="Kimura A."/>
            <person name="Ohji S."/>
            <person name="Ichikawa N."/>
            <person name="Yamazoe A."/>
            <person name="Fujita N."/>
        </authorList>
    </citation>
    <scope>NUCLEOTIDE SEQUENCE [LARGE SCALE GENOMIC DNA]</scope>
    <source>
        <strain evidence="2 3">NBRC 13257</strain>
    </source>
</reference>
<evidence type="ECO:0000256" key="1">
    <source>
        <dbReference type="SAM" id="Phobius"/>
    </source>
</evidence>
<gene>
    <name evidence="2" type="ORF">RRH01S_11_00940</name>
</gene>
<accession>A0AA87U5Y9</accession>
<dbReference type="Proteomes" id="UP000026941">
    <property type="component" value="Unassembled WGS sequence"/>
</dbReference>
<dbReference type="GeneID" id="86852072"/>
<dbReference type="AlphaFoldDB" id="A0AA87U5Y9"/>
<proteinExistence type="predicted"/>
<name>A0AA87U5Y9_RHIRH</name>
<organism evidence="2 3">
    <name type="scientific">Rhizobium rhizogenes NBRC 13257</name>
    <dbReference type="NCBI Taxonomy" id="1220581"/>
    <lineage>
        <taxon>Bacteria</taxon>
        <taxon>Pseudomonadati</taxon>
        <taxon>Pseudomonadota</taxon>
        <taxon>Alphaproteobacteria</taxon>
        <taxon>Hyphomicrobiales</taxon>
        <taxon>Rhizobiaceae</taxon>
        <taxon>Rhizobium/Agrobacterium group</taxon>
        <taxon>Rhizobium</taxon>
    </lineage>
</organism>
<keyword evidence="1" id="KW-0812">Transmembrane</keyword>
<keyword evidence="1" id="KW-0472">Membrane</keyword>
<dbReference type="RefSeq" id="WP_037219938.1">
    <property type="nucleotide sequence ID" value="NZ_BAYX01000011.1"/>
</dbReference>
<sequence length="204" mass="21496">MSMQQTKVPGAAGELARKVGVGLFVCGVTVAGLYAVARTEAEAPLMSSVDVTGRGAIEVADARNFATANDLQSAVDASPAVLPTPIFRPATANKSAAAKASTPVKRVAAHAKVTSVKTVASSDVTQFDRCMPQCDTRDPMIVGLSEADQPPQDLQEQALYVPEPPEDRSPVHGVRYILSRAAEAPAFAIRKGRDAIDGVRQLEW</sequence>
<keyword evidence="1" id="KW-1133">Transmembrane helix</keyword>
<evidence type="ECO:0000313" key="2">
    <source>
        <dbReference type="EMBL" id="GAJ95186.1"/>
    </source>
</evidence>